<evidence type="ECO:0000256" key="5">
    <source>
        <dbReference type="ARBA" id="ARBA00023136"/>
    </source>
</evidence>
<feature type="transmembrane region" description="Helical" evidence="6">
    <location>
        <begin position="154"/>
        <end position="175"/>
    </location>
</feature>
<evidence type="ECO:0000256" key="2">
    <source>
        <dbReference type="ARBA" id="ARBA00022475"/>
    </source>
</evidence>
<keyword evidence="2" id="KW-1003">Cell membrane</keyword>
<comment type="caution">
    <text evidence="8">The sequence shown here is derived from an EMBL/GenBank/DDBJ whole genome shotgun (WGS) entry which is preliminary data.</text>
</comment>
<organism evidence="8">
    <name type="scientific">marine sediment metagenome</name>
    <dbReference type="NCBI Taxonomy" id="412755"/>
    <lineage>
        <taxon>unclassified sequences</taxon>
        <taxon>metagenomes</taxon>
        <taxon>ecological metagenomes</taxon>
    </lineage>
</organism>
<dbReference type="GO" id="GO:0005886">
    <property type="term" value="C:plasma membrane"/>
    <property type="evidence" value="ECO:0007669"/>
    <property type="project" value="UniProtKB-SubCell"/>
</dbReference>
<dbReference type="AlphaFoldDB" id="A0A0F9E821"/>
<accession>A0A0F9E821</accession>
<comment type="subcellular location">
    <subcellularLocation>
        <location evidence="1">Cell membrane</location>
        <topology evidence="1">Multi-pass membrane protein</topology>
    </subcellularLocation>
</comment>
<evidence type="ECO:0000256" key="1">
    <source>
        <dbReference type="ARBA" id="ARBA00004651"/>
    </source>
</evidence>
<keyword evidence="4 6" id="KW-1133">Transmembrane helix</keyword>
<evidence type="ECO:0000256" key="3">
    <source>
        <dbReference type="ARBA" id="ARBA00022692"/>
    </source>
</evidence>
<dbReference type="EMBL" id="LAZR01025997">
    <property type="protein sequence ID" value="KKL70099.1"/>
    <property type="molecule type" value="Genomic_DNA"/>
</dbReference>
<feature type="domain" description="MotA/TolQ/ExbB proton channel" evidence="7">
    <location>
        <begin position="98"/>
        <end position="185"/>
    </location>
</feature>
<keyword evidence="5 6" id="KW-0472">Membrane</keyword>
<protein>
    <recommendedName>
        <fullName evidence="7">MotA/TolQ/ExbB proton channel domain-containing protein</fullName>
    </recommendedName>
</protein>
<evidence type="ECO:0000259" key="7">
    <source>
        <dbReference type="Pfam" id="PF01618"/>
    </source>
</evidence>
<feature type="transmembrane region" description="Helical" evidence="6">
    <location>
        <begin position="113"/>
        <end position="134"/>
    </location>
</feature>
<dbReference type="InterPro" id="IPR002898">
    <property type="entry name" value="MotA_ExbB_proton_chnl"/>
</dbReference>
<evidence type="ECO:0000256" key="4">
    <source>
        <dbReference type="ARBA" id="ARBA00022989"/>
    </source>
</evidence>
<evidence type="ECO:0000256" key="6">
    <source>
        <dbReference type="SAM" id="Phobius"/>
    </source>
</evidence>
<name>A0A0F9E821_9ZZZZ</name>
<proteinExistence type="predicted"/>
<keyword evidence="3 6" id="KW-0812">Transmembrane</keyword>
<sequence length="200" mass="23055">MNWLYILSDQMVLIILAVAVFEMALYIILYKMSSSNTHQLYDSLRNMLRGIKDPPELDRSRIVHDEIVVLLDTAESLRKTSQENFKKLLSNIRVQDARKIDLKTYKIERWGNVANALVQTFPLLGIFGTILAIGQSMQGTGFDVSIIMKAFMNAINTTMLGLLFAVIYMIVDAFFQARSSRLRIEINKYRDVIKFYEQSE</sequence>
<evidence type="ECO:0000313" key="8">
    <source>
        <dbReference type="EMBL" id="KKL70099.1"/>
    </source>
</evidence>
<dbReference type="Pfam" id="PF01618">
    <property type="entry name" value="MotA_ExbB"/>
    <property type="match status" value="1"/>
</dbReference>
<feature type="transmembrane region" description="Helical" evidence="6">
    <location>
        <begin position="12"/>
        <end position="30"/>
    </location>
</feature>
<reference evidence="8" key="1">
    <citation type="journal article" date="2015" name="Nature">
        <title>Complex archaea that bridge the gap between prokaryotes and eukaryotes.</title>
        <authorList>
            <person name="Spang A."/>
            <person name="Saw J.H."/>
            <person name="Jorgensen S.L."/>
            <person name="Zaremba-Niedzwiedzka K."/>
            <person name="Martijn J."/>
            <person name="Lind A.E."/>
            <person name="van Eijk R."/>
            <person name="Schleper C."/>
            <person name="Guy L."/>
            <person name="Ettema T.J."/>
        </authorList>
    </citation>
    <scope>NUCLEOTIDE SEQUENCE</scope>
</reference>
<gene>
    <name evidence="8" type="ORF">LCGC14_2108300</name>
</gene>